<dbReference type="InterPro" id="IPR030382">
    <property type="entry name" value="MeTrfase_TRM5/TYW2"/>
</dbReference>
<comment type="caution">
    <text evidence="10">Lacks conserved residue(s) required for the propagation of feature annotation.</text>
</comment>
<protein>
    <recommendedName>
        <fullName evidence="10">tRNA (guanine(37)-N1)-methyltransferase</fullName>
        <ecNumber evidence="10">2.1.1.228</ecNumber>
    </recommendedName>
    <alternativeName>
        <fullName evidence="10">M1G-methyltransferase</fullName>
    </alternativeName>
    <alternativeName>
        <fullName evidence="10">tRNA [GM37] methyltransferase</fullName>
    </alternativeName>
    <alternativeName>
        <fullName evidence="10">tRNA methyltransferase 5</fullName>
    </alternativeName>
</protein>
<dbReference type="AlphaFoldDB" id="A0AAN6V2G8"/>
<evidence type="ECO:0000259" key="13">
    <source>
        <dbReference type="PROSITE" id="PS51684"/>
    </source>
</evidence>
<dbReference type="PROSITE" id="PS51684">
    <property type="entry name" value="SAM_MT_TRM5_TYW2"/>
    <property type="match status" value="1"/>
</dbReference>
<dbReference type="Pfam" id="PF25133">
    <property type="entry name" value="TYW2_N_2"/>
    <property type="match status" value="1"/>
</dbReference>
<evidence type="ECO:0000256" key="6">
    <source>
        <dbReference type="ARBA" id="ARBA00022694"/>
    </source>
</evidence>
<evidence type="ECO:0000256" key="12">
    <source>
        <dbReference type="SAM" id="Phobius"/>
    </source>
</evidence>
<evidence type="ECO:0000256" key="1">
    <source>
        <dbReference type="ARBA" id="ARBA00009775"/>
    </source>
</evidence>
<dbReference type="Gene3D" id="3.40.1180.10">
    <property type="entry name" value="Decaprenyl diphosphate synthase-like"/>
    <property type="match status" value="1"/>
</dbReference>
<dbReference type="GO" id="GO:0005759">
    <property type="term" value="C:mitochondrial matrix"/>
    <property type="evidence" value="ECO:0007669"/>
    <property type="project" value="UniProtKB-SubCell"/>
</dbReference>
<dbReference type="EC" id="2.1.1.228" evidence="10"/>
<evidence type="ECO:0000313" key="14">
    <source>
        <dbReference type="EMBL" id="KAK4143254.1"/>
    </source>
</evidence>
<accession>A0AAN6V2G8</accession>
<keyword evidence="8 10" id="KW-0539">Nucleus</keyword>
<keyword evidence="4 10" id="KW-0808">Transferase</keyword>
<dbReference type="HAMAP" id="MF_03152">
    <property type="entry name" value="TRM5"/>
    <property type="match status" value="1"/>
</dbReference>
<reference evidence="14" key="2">
    <citation type="submission" date="2023-05" db="EMBL/GenBank/DDBJ databases">
        <authorList>
            <consortium name="Lawrence Berkeley National Laboratory"/>
            <person name="Steindorff A."/>
            <person name="Hensen N."/>
            <person name="Bonometti L."/>
            <person name="Westerberg I."/>
            <person name="Brannstrom I.O."/>
            <person name="Guillou S."/>
            <person name="Cros-Aarteil S."/>
            <person name="Calhoun S."/>
            <person name="Haridas S."/>
            <person name="Kuo A."/>
            <person name="Mondo S."/>
            <person name="Pangilinan J."/>
            <person name="Riley R."/>
            <person name="Labutti K."/>
            <person name="Andreopoulos B."/>
            <person name="Lipzen A."/>
            <person name="Chen C."/>
            <person name="Yanf M."/>
            <person name="Daum C."/>
            <person name="Ng V."/>
            <person name="Clum A."/>
            <person name="Ohm R."/>
            <person name="Martin F."/>
            <person name="Silar P."/>
            <person name="Natvig D."/>
            <person name="Lalanne C."/>
            <person name="Gautier V."/>
            <person name="Ament-Velasquez S.L."/>
            <person name="Kruys A."/>
            <person name="Hutchinson M.I."/>
            <person name="Powell A.J."/>
            <person name="Barry K."/>
            <person name="Miller A.N."/>
            <person name="Grigoriev I.V."/>
            <person name="Debuchy R."/>
            <person name="Gladieux P."/>
            <person name="Thoren M.H."/>
            <person name="Johannesson H."/>
        </authorList>
    </citation>
    <scope>NUCLEOTIDE SEQUENCE</scope>
    <source>
        <strain evidence="14">CBS 141.50</strain>
    </source>
</reference>
<dbReference type="InterPro" id="IPR025792">
    <property type="entry name" value="tRNA_Gua_MeTrfase_euk"/>
</dbReference>
<comment type="similarity">
    <text evidence="1">Belongs to the class I-like SAM-binding methyltransferase superfamily. TRM5/TYW2 family.</text>
</comment>
<gene>
    <name evidence="10" type="primary">TRM5</name>
    <name evidence="14" type="ORF">C8A04DRAFT_37615</name>
</gene>
<evidence type="ECO:0000313" key="15">
    <source>
        <dbReference type="Proteomes" id="UP001302676"/>
    </source>
</evidence>
<evidence type="ECO:0000256" key="2">
    <source>
        <dbReference type="ARBA" id="ARBA00022490"/>
    </source>
</evidence>
<feature type="transmembrane region" description="Helical" evidence="12">
    <location>
        <begin position="63"/>
        <end position="81"/>
    </location>
</feature>
<dbReference type="PANTHER" id="PTHR23245">
    <property type="entry name" value="TRNA METHYLTRANSFERASE"/>
    <property type="match status" value="1"/>
</dbReference>
<evidence type="ECO:0000256" key="8">
    <source>
        <dbReference type="ARBA" id="ARBA00023242"/>
    </source>
</evidence>
<dbReference type="InterPro" id="IPR056744">
    <property type="entry name" value="TRM5/TYW2-like_N"/>
</dbReference>
<dbReference type="InterPro" id="IPR056743">
    <property type="entry name" value="TRM5-TYW2-like_MTfase"/>
</dbReference>
<dbReference type="GO" id="GO:0002939">
    <property type="term" value="P:tRNA N1-guanine methylation"/>
    <property type="evidence" value="ECO:0007669"/>
    <property type="project" value="TreeGrafter"/>
</dbReference>
<evidence type="ECO:0000256" key="4">
    <source>
        <dbReference type="ARBA" id="ARBA00022679"/>
    </source>
</evidence>
<dbReference type="GO" id="GO:0016765">
    <property type="term" value="F:transferase activity, transferring alkyl or aryl (other than methyl) groups"/>
    <property type="evidence" value="ECO:0007669"/>
    <property type="project" value="InterPro"/>
</dbReference>
<dbReference type="PANTHER" id="PTHR23245:SF36">
    <property type="entry name" value="TRNA (GUANINE(37)-N1)-METHYLTRANSFERASE"/>
    <property type="match status" value="1"/>
</dbReference>
<comment type="subunit">
    <text evidence="10">Monomer.</text>
</comment>
<keyword evidence="6 10" id="KW-0819">tRNA processing</keyword>
<dbReference type="Proteomes" id="UP001302676">
    <property type="component" value="Unassembled WGS sequence"/>
</dbReference>
<comment type="subcellular location">
    <subcellularLocation>
        <location evidence="10">Mitochondrion matrix</location>
    </subcellularLocation>
    <subcellularLocation>
        <location evidence="10">Nucleus</location>
    </subcellularLocation>
    <subcellularLocation>
        <location evidence="10">Cytoplasm</location>
    </subcellularLocation>
    <text evidence="10">Predominantly in the mitochondria and in the nucleus.</text>
</comment>
<feature type="binding site" evidence="10">
    <location>
        <begin position="661"/>
        <end position="662"/>
    </location>
    <ligand>
        <name>S-adenosyl-L-methionine</name>
        <dbReference type="ChEBI" id="CHEBI:59789"/>
    </ligand>
</feature>
<comment type="catalytic activity">
    <reaction evidence="9 10">
        <text>guanosine(37) in tRNA + S-adenosyl-L-methionine = N(1)-methylguanosine(37) in tRNA + S-adenosyl-L-homocysteine + H(+)</text>
        <dbReference type="Rhea" id="RHEA:36899"/>
        <dbReference type="Rhea" id="RHEA-COMP:10145"/>
        <dbReference type="Rhea" id="RHEA-COMP:10147"/>
        <dbReference type="ChEBI" id="CHEBI:15378"/>
        <dbReference type="ChEBI" id="CHEBI:57856"/>
        <dbReference type="ChEBI" id="CHEBI:59789"/>
        <dbReference type="ChEBI" id="CHEBI:73542"/>
        <dbReference type="ChEBI" id="CHEBI:74269"/>
        <dbReference type="EC" id="2.1.1.228"/>
    </reaction>
</comment>
<evidence type="ECO:0000256" key="3">
    <source>
        <dbReference type="ARBA" id="ARBA00022603"/>
    </source>
</evidence>
<dbReference type="InterPro" id="IPR029063">
    <property type="entry name" value="SAM-dependent_MTases_sf"/>
</dbReference>
<dbReference type="GO" id="GO:0052906">
    <property type="term" value="F:tRNA (guanine(37)-N1)-methyltransferase activity"/>
    <property type="evidence" value="ECO:0007669"/>
    <property type="project" value="UniProtKB-UniRule"/>
</dbReference>
<feature type="domain" description="SAM-dependent methyltransferase TRM5/TYW2-type" evidence="13">
    <location>
        <begin position="504"/>
        <end position="850"/>
    </location>
</feature>
<evidence type="ECO:0000256" key="10">
    <source>
        <dbReference type="HAMAP-Rule" id="MF_03152"/>
    </source>
</evidence>
<feature type="region of interest" description="Disordered" evidence="11">
    <location>
        <begin position="206"/>
        <end position="230"/>
    </location>
</feature>
<dbReference type="SUPFAM" id="SSF64005">
    <property type="entry name" value="Undecaprenyl diphosphate synthase"/>
    <property type="match status" value="1"/>
</dbReference>
<keyword evidence="3 10" id="KW-0489">Methyltransferase</keyword>
<proteinExistence type="inferred from homology"/>
<feature type="region of interest" description="Disordered" evidence="11">
    <location>
        <begin position="684"/>
        <end position="727"/>
    </location>
</feature>
<evidence type="ECO:0000256" key="7">
    <source>
        <dbReference type="ARBA" id="ARBA00023128"/>
    </source>
</evidence>
<keyword evidence="12" id="KW-0812">Transmembrane</keyword>
<dbReference type="Gene3D" id="3.40.50.150">
    <property type="entry name" value="Vaccinia Virus protein VP39"/>
    <property type="match status" value="1"/>
</dbReference>
<keyword evidence="2 10" id="KW-0963">Cytoplasm</keyword>
<dbReference type="EMBL" id="MU853588">
    <property type="protein sequence ID" value="KAK4143254.1"/>
    <property type="molecule type" value="Genomic_DNA"/>
</dbReference>
<comment type="caution">
    <text evidence="14">The sequence shown here is derived from an EMBL/GenBank/DDBJ whole genome shotgun (WGS) entry which is preliminary data.</text>
</comment>
<dbReference type="FunFam" id="3.30.300.110:FF:000001">
    <property type="entry name" value="tRNA (guanine(37)-N1)-methyltransferase"/>
    <property type="match status" value="1"/>
</dbReference>
<reference evidence="14" key="1">
    <citation type="journal article" date="2023" name="Mol. Phylogenet. Evol.">
        <title>Genome-scale phylogeny and comparative genomics of the fungal order Sordariales.</title>
        <authorList>
            <person name="Hensen N."/>
            <person name="Bonometti L."/>
            <person name="Westerberg I."/>
            <person name="Brannstrom I.O."/>
            <person name="Guillou S."/>
            <person name="Cros-Aarteil S."/>
            <person name="Calhoun S."/>
            <person name="Haridas S."/>
            <person name="Kuo A."/>
            <person name="Mondo S."/>
            <person name="Pangilinan J."/>
            <person name="Riley R."/>
            <person name="LaButti K."/>
            <person name="Andreopoulos B."/>
            <person name="Lipzen A."/>
            <person name="Chen C."/>
            <person name="Yan M."/>
            <person name="Daum C."/>
            <person name="Ng V."/>
            <person name="Clum A."/>
            <person name="Steindorff A."/>
            <person name="Ohm R.A."/>
            <person name="Martin F."/>
            <person name="Silar P."/>
            <person name="Natvig D.O."/>
            <person name="Lalanne C."/>
            <person name="Gautier V."/>
            <person name="Ament-Velasquez S.L."/>
            <person name="Kruys A."/>
            <person name="Hutchinson M.I."/>
            <person name="Powell A.J."/>
            <person name="Barry K."/>
            <person name="Miller A.N."/>
            <person name="Grigoriev I.V."/>
            <person name="Debuchy R."/>
            <person name="Gladieux P."/>
            <person name="Hiltunen Thoren M."/>
            <person name="Johannesson H."/>
        </authorList>
    </citation>
    <scope>NUCLEOTIDE SEQUENCE</scope>
    <source>
        <strain evidence="14">CBS 141.50</strain>
    </source>
</reference>
<keyword evidence="5 10" id="KW-0949">S-adenosyl-L-methionine</keyword>
<feature type="binding site" evidence="10">
    <location>
        <position position="736"/>
    </location>
    <ligand>
        <name>S-adenosyl-L-methionine</name>
        <dbReference type="ChEBI" id="CHEBI:59789"/>
    </ligand>
</feature>
<comment type="function">
    <text evidence="10">Specifically methylates the N1 position of guanosine-37 in various cytoplasmic and mitochondrial tRNAs. Methylation is not dependent on the nature of the nucleoside 5' of the target nucleoside. This is the first step in the biosynthesis of wybutosine (yW), a modified base adjacent to the anticodon of tRNAs and required for accurate decoding.</text>
</comment>
<feature type="binding site" evidence="10">
    <location>
        <position position="595"/>
    </location>
    <ligand>
        <name>S-adenosyl-L-methionine</name>
        <dbReference type="ChEBI" id="CHEBI:59789"/>
    </ligand>
</feature>
<comment type="similarity">
    <text evidence="10">Belongs to the TRM5 / TYW2 family.</text>
</comment>
<sequence length="858" mass="96623">MAARQIEAYRRDERMGHKLLTPEERLDLFKPFLPAPRNEPDAPTARDGSKANPSFRRFLRRQYHIFVFFLMHIFFSLYIRFRQAYHAVADRIQLVYYHHHRTPELIQHDVKGLRRLPKHLSVILTLEDQRRTGAALEKLINEVTNVAAWAASAGIPQLSIYEKTGILKGYLKETHQAVSQEMHAYFGSNYPSVTLSAPHMPAIETTFFPKGTNRNGGHSSSSSSDEDEEPRKHINIILISVEDGRDSIVDLTKTLAEMSQRKKLNTADITQELVDAELSESVMSEPDLLILFSPHVELAGYPPWQIRLTEIFHVRDSQGVGYQVFYRGLRSFAEAQMPFSKNHRWSLNTRQTMSSPAKDYQVEGDMVVIPCPVVRTGTAALNRALFTKTIGVAAAALEHNKFIAKYRKSLEHGKEILSVARVSPIRPHPDVSLASQGRKCLLLEPGVKPSDPSTWGPVLKTGVENQELTVIPYEVQFDYDYWTYRDVMASVLPEELHDEIPTGFNIAGHVAHLNLRDNYLPYKYLAAEIILDKNPQIKTVINKVDNVGSESEFRTFQYEVLAGPDDLNVRVSESDCIFEFDYSKVYWNSKLEAEHARLIDLFRPGEVVCDVMAGIGPFAVPAGKKRVFVWANDKNPESAKYLQAAITKNKVSPFVRPFCEDGHAFIHQAADSVFEASQNGECAVLPPKRKKRTPPTPTPADASSGAKEPTQTQQPAPEPEPGRIPIPPTISHFVMNLPASAIEFLSNYRGIYAGREHLFAPAQAKGETPETQLPRLPIVHAHCFSFKATDETPTRDVCERVSKELGYPVRPAPASFENIEELEEGVVKVYYVRDVAPAKSMYCASFRLPREVAFAPRG</sequence>
<dbReference type="SUPFAM" id="SSF53335">
    <property type="entry name" value="S-adenosyl-L-methionine-dependent methyltransferases"/>
    <property type="match status" value="1"/>
</dbReference>
<dbReference type="Gene3D" id="3.30.300.110">
    <property type="entry name" value="Met-10+ protein-like domains"/>
    <property type="match status" value="1"/>
</dbReference>
<evidence type="ECO:0000256" key="11">
    <source>
        <dbReference type="SAM" id="MobiDB-lite"/>
    </source>
</evidence>
<keyword evidence="12" id="KW-0472">Membrane</keyword>
<evidence type="ECO:0000256" key="5">
    <source>
        <dbReference type="ARBA" id="ARBA00022691"/>
    </source>
</evidence>
<name>A0AAN6V2G8_9PEZI</name>
<feature type="compositionally biased region" description="Pro residues" evidence="11">
    <location>
        <begin position="716"/>
        <end position="727"/>
    </location>
</feature>
<keyword evidence="12" id="KW-1133">Transmembrane helix</keyword>
<dbReference type="GO" id="GO:0070901">
    <property type="term" value="P:mitochondrial tRNA methylation"/>
    <property type="evidence" value="ECO:0007669"/>
    <property type="project" value="TreeGrafter"/>
</dbReference>
<dbReference type="GO" id="GO:0005634">
    <property type="term" value="C:nucleus"/>
    <property type="evidence" value="ECO:0007669"/>
    <property type="project" value="UniProtKB-SubCell"/>
</dbReference>
<organism evidence="14 15">
    <name type="scientific">Dichotomopilus funicola</name>
    <dbReference type="NCBI Taxonomy" id="1934379"/>
    <lineage>
        <taxon>Eukaryota</taxon>
        <taxon>Fungi</taxon>
        <taxon>Dikarya</taxon>
        <taxon>Ascomycota</taxon>
        <taxon>Pezizomycotina</taxon>
        <taxon>Sordariomycetes</taxon>
        <taxon>Sordariomycetidae</taxon>
        <taxon>Sordariales</taxon>
        <taxon>Chaetomiaceae</taxon>
        <taxon>Dichotomopilus</taxon>
    </lineage>
</organism>
<dbReference type="InterPro" id="IPR036424">
    <property type="entry name" value="UPP_synth-like_sf"/>
</dbReference>
<keyword evidence="7 10" id="KW-0496">Mitochondrion</keyword>
<dbReference type="Pfam" id="PF02475">
    <property type="entry name" value="TRM5-TYW2_MTfase"/>
    <property type="match status" value="1"/>
</dbReference>
<evidence type="ECO:0000256" key="9">
    <source>
        <dbReference type="ARBA" id="ARBA00047783"/>
    </source>
</evidence>
<keyword evidence="15" id="KW-1185">Reference proteome</keyword>